<dbReference type="InterPro" id="IPR028098">
    <property type="entry name" value="Glyco_trans_4-like_N"/>
</dbReference>
<evidence type="ECO:0000259" key="1">
    <source>
        <dbReference type="Pfam" id="PF13439"/>
    </source>
</evidence>
<reference evidence="2 3" key="1">
    <citation type="journal article" date="2021" name="bioRxiv">
        <title>Unique metabolic strategies in Hadean analogues reveal hints for primordial physiology.</title>
        <authorList>
            <person name="Nobu M.K."/>
            <person name="Nakai R."/>
            <person name="Tamazawa S."/>
            <person name="Mori H."/>
            <person name="Toyoda A."/>
            <person name="Ijiri A."/>
            <person name="Suzuki S."/>
            <person name="Kurokawa K."/>
            <person name="Kamagata Y."/>
            <person name="Tamaki H."/>
        </authorList>
    </citation>
    <scope>NUCLEOTIDE SEQUENCE [LARGE SCALE GENOMIC DNA]</scope>
    <source>
        <strain evidence="2">BS525</strain>
    </source>
</reference>
<dbReference type="EMBL" id="QLTW01000006">
    <property type="protein sequence ID" value="MBT9144376.1"/>
    <property type="molecule type" value="Genomic_DNA"/>
</dbReference>
<feature type="domain" description="Glycosyltransferase subfamily 4-like N-terminal" evidence="1">
    <location>
        <begin position="16"/>
        <end position="197"/>
    </location>
</feature>
<dbReference type="PANTHER" id="PTHR12526:SF622">
    <property type="entry name" value="GLYCOSYLTRANSFERASE (GROUP I)"/>
    <property type="match status" value="1"/>
</dbReference>
<comment type="caution">
    <text evidence="2">The sequence shown here is derived from an EMBL/GenBank/DDBJ whole genome shotgun (WGS) entry which is preliminary data.</text>
</comment>
<name>A0A9E2BEY9_PSYF1</name>
<dbReference type="PANTHER" id="PTHR12526">
    <property type="entry name" value="GLYCOSYLTRANSFERASE"/>
    <property type="match status" value="1"/>
</dbReference>
<dbReference type="Proteomes" id="UP000811545">
    <property type="component" value="Unassembled WGS sequence"/>
</dbReference>
<proteinExistence type="predicted"/>
<gene>
    <name evidence="2" type="ORF">DDT42_00215</name>
</gene>
<dbReference type="SUPFAM" id="SSF53756">
    <property type="entry name" value="UDP-Glycosyltransferase/glycogen phosphorylase"/>
    <property type="match status" value="1"/>
</dbReference>
<evidence type="ECO:0000313" key="3">
    <source>
        <dbReference type="Proteomes" id="UP000811545"/>
    </source>
</evidence>
<organism evidence="2 3">
    <name type="scientific">Psychracetigena formicireducens</name>
    <dbReference type="NCBI Taxonomy" id="2986056"/>
    <lineage>
        <taxon>Bacteria</taxon>
        <taxon>Bacillati</taxon>
        <taxon>Candidatus Lithacetigenota</taxon>
        <taxon>Candidatus Psychracetigena</taxon>
    </lineage>
</organism>
<dbReference type="AlphaFoldDB" id="A0A9E2BEY9"/>
<dbReference type="Pfam" id="PF13439">
    <property type="entry name" value="Glyco_transf_4"/>
    <property type="match status" value="1"/>
</dbReference>
<dbReference type="Gene3D" id="3.40.50.2000">
    <property type="entry name" value="Glycogen Phosphorylase B"/>
    <property type="match status" value="2"/>
</dbReference>
<evidence type="ECO:0000313" key="2">
    <source>
        <dbReference type="EMBL" id="MBT9144376.1"/>
    </source>
</evidence>
<sequence>MVAYHFPPDGVVGAQRVAKFSKYLRKFKWNIKVITVKEKYYSYKNPELLNDLAGVEIVRTDRLPSFIPGVNEEGFYWWPLLWFSLKKELRKQKPDIIYFTGGPFYHWILAWLIKKIYHLPYILDFRDPWSLNPYRKKRVTSFSRLAHWLEKKLEPLIIKEADLIVNVTEEATAMYQEKYKYIKEKQFVTLPNGVDREDLSEIGEGINFTPFDIVYTGKFDSFRNPRSFFEAYRLFIDRFSLTTADTRFVWVGIPEEPILTIIKDLNLKQYCQIVGFKPYKEVLKYIKGSKICLLIAGEHPYEPTTKIFDYIFLDKYIIAQALQGGFVFRVLKEYGKGELVPFFDSKAMLNVLVKNYENGCQKIPVNDSLKNRFDREHISFELSNLMLEAIKRYLWRK</sequence>
<protein>
    <recommendedName>
        <fullName evidence="1">Glycosyltransferase subfamily 4-like N-terminal domain-containing protein</fullName>
    </recommendedName>
</protein>
<accession>A0A9E2BEY9</accession>